<evidence type="ECO:0000256" key="2">
    <source>
        <dbReference type="ARBA" id="ARBA00005378"/>
    </source>
</evidence>
<dbReference type="AlphaFoldDB" id="A0A9D5BDE6"/>
<comment type="subcellular location">
    <subcellularLocation>
        <location evidence="1">Membrane</location>
        <topology evidence="1">Multi-pass membrane protein</topology>
    </subcellularLocation>
</comment>
<dbReference type="Gramene" id="Psat02G0518700-T1">
    <property type="protein sequence ID" value="KAI5439716.1"/>
    <property type="gene ID" value="KIW84_025187"/>
</dbReference>
<feature type="transmembrane region" description="Helical" evidence="8">
    <location>
        <begin position="404"/>
        <end position="423"/>
    </location>
</feature>
<dbReference type="InterPro" id="IPR027417">
    <property type="entry name" value="P-loop_NTPase"/>
</dbReference>
<feature type="transmembrane region" description="Helical" evidence="8">
    <location>
        <begin position="337"/>
        <end position="360"/>
    </location>
</feature>
<dbReference type="GO" id="GO:0005337">
    <property type="term" value="F:nucleoside transmembrane transporter activity"/>
    <property type="evidence" value="ECO:0007669"/>
    <property type="project" value="InterPro"/>
</dbReference>
<dbReference type="InterPro" id="IPR050238">
    <property type="entry name" value="DNA_Rep/Repair_Clamp_Loader"/>
</dbReference>
<protein>
    <submittedName>
        <fullName evidence="10">Replication factor C subunit 4</fullName>
    </submittedName>
</protein>
<feature type="transmembrane region" description="Helical" evidence="8">
    <location>
        <begin position="212"/>
        <end position="231"/>
    </location>
</feature>
<proteinExistence type="inferred from homology"/>
<comment type="similarity">
    <text evidence="2">Belongs to the activator 1 small subunits family.</text>
</comment>
<dbReference type="InterPro" id="IPR003593">
    <property type="entry name" value="AAA+_ATPase"/>
</dbReference>
<keyword evidence="4" id="KW-0813">Transport</keyword>
<dbReference type="PANTHER" id="PTHR11669:SF5">
    <property type="entry name" value="REPLICATION FACTOR C SUBUNIT 2"/>
    <property type="match status" value="1"/>
</dbReference>
<keyword evidence="7 8" id="KW-0472">Membrane</keyword>
<reference evidence="10 11" key="1">
    <citation type="journal article" date="2022" name="Nat. Genet.">
        <title>Improved pea reference genome and pan-genome highlight genomic features and evolutionary characteristics.</title>
        <authorList>
            <person name="Yang T."/>
            <person name="Liu R."/>
            <person name="Luo Y."/>
            <person name="Hu S."/>
            <person name="Wang D."/>
            <person name="Wang C."/>
            <person name="Pandey M.K."/>
            <person name="Ge S."/>
            <person name="Xu Q."/>
            <person name="Li N."/>
            <person name="Li G."/>
            <person name="Huang Y."/>
            <person name="Saxena R.K."/>
            <person name="Ji Y."/>
            <person name="Li M."/>
            <person name="Yan X."/>
            <person name="He Y."/>
            <person name="Liu Y."/>
            <person name="Wang X."/>
            <person name="Xiang C."/>
            <person name="Varshney R.K."/>
            <person name="Ding H."/>
            <person name="Gao S."/>
            <person name="Zong X."/>
        </authorList>
    </citation>
    <scope>NUCLEOTIDE SEQUENCE [LARGE SCALE GENOMIC DNA]</scope>
    <source>
        <strain evidence="10 11">cv. Zhongwan 6</strain>
    </source>
</reference>
<keyword evidence="6 8" id="KW-1133">Transmembrane helix</keyword>
<evidence type="ECO:0000256" key="7">
    <source>
        <dbReference type="ARBA" id="ARBA00023136"/>
    </source>
</evidence>
<dbReference type="InterPro" id="IPR002259">
    <property type="entry name" value="Eqnu_transpt"/>
</dbReference>
<evidence type="ECO:0000256" key="4">
    <source>
        <dbReference type="ARBA" id="ARBA00022448"/>
    </source>
</evidence>
<evidence type="ECO:0000259" key="9">
    <source>
        <dbReference type="SMART" id="SM00382"/>
    </source>
</evidence>
<evidence type="ECO:0000313" key="10">
    <source>
        <dbReference type="EMBL" id="KAI5439716.1"/>
    </source>
</evidence>
<name>A0A9D5BDE6_PEA</name>
<dbReference type="GO" id="GO:0006261">
    <property type="term" value="P:DNA-templated DNA replication"/>
    <property type="evidence" value="ECO:0007669"/>
    <property type="project" value="TreeGrafter"/>
</dbReference>
<dbReference type="GO" id="GO:0006281">
    <property type="term" value="P:DNA repair"/>
    <property type="evidence" value="ECO:0007669"/>
    <property type="project" value="TreeGrafter"/>
</dbReference>
<dbReference type="FunFam" id="3.40.50.300:FF:000107">
    <property type="entry name" value="Replication factor C subunit 4"/>
    <property type="match status" value="1"/>
</dbReference>
<dbReference type="EMBL" id="JAMSHJ010000002">
    <property type="protein sequence ID" value="KAI5439716.1"/>
    <property type="molecule type" value="Genomic_DNA"/>
</dbReference>
<dbReference type="SUPFAM" id="SSF52540">
    <property type="entry name" value="P-loop containing nucleoside triphosphate hydrolases"/>
    <property type="match status" value="1"/>
</dbReference>
<comment type="caution">
    <text evidence="10">The sequence shown here is derived from an EMBL/GenBank/DDBJ whole genome shotgun (WGS) entry which is preliminary data.</text>
</comment>
<evidence type="ECO:0000256" key="5">
    <source>
        <dbReference type="ARBA" id="ARBA00022692"/>
    </source>
</evidence>
<organism evidence="10 11">
    <name type="scientific">Pisum sativum</name>
    <name type="common">Garden pea</name>
    <name type="synonym">Lathyrus oleraceus</name>
    <dbReference type="NCBI Taxonomy" id="3888"/>
    <lineage>
        <taxon>Eukaryota</taxon>
        <taxon>Viridiplantae</taxon>
        <taxon>Streptophyta</taxon>
        <taxon>Embryophyta</taxon>
        <taxon>Tracheophyta</taxon>
        <taxon>Spermatophyta</taxon>
        <taxon>Magnoliopsida</taxon>
        <taxon>eudicotyledons</taxon>
        <taxon>Gunneridae</taxon>
        <taxon>Pentapetalae</taxon>
        <taxon>rosids</taxon>
        <taxon>fabids</taxon>
        <taxon>Fabales</taxon>
        <taxon>Fabaceae</taxon>
        <taxon>Papilionoideae</taxon>
        <taxon>50 kb inversion clade</taxon>
        <taxon>NPAAA clade</taxon>
        <taxon>Hologalegina</taxon>
        <taxon>IRL clade</taxon>
        <taxon>Fabeae</taxon>
        <taxon>Lathyrus</taxon>
    </lineage>
</organism>
<dbReference type="Pfam" id="PF00004">
    <property type="entry name" value="AAA"/>
    <property type="match status" value="1"/>
</dbReference>
<dbReference type="GO" id="GO:0016020">
    <property type="term" value="C:membrane"/>
    <property type="evidence" value="ECO:0007669"/>
    <property type="project" value="UniProtKB-SubCell"/>
</dbReference>
<dbReference type="GO" id="GO:0005663">
    <property type="term" value="C:DNA replication factor C complex"/>
    <property type="evidence" value="ECO:0007669"/>
    <property type="project" value="TreeGrafter"/>
</dbReference>
<dbReference type="GO" id="GO:0003689">
    <property type="term" value="F:DNA clamp loader activity"/>
    <property type="evidence" value="ECO:0007669"/>
    <property type="project" value="TreeGrafter"/>
</dbReference>
<keyword evidence="11" id="KW-1185">Reference proteome</keyword>
<dbReference type="CDD" id="cd00009">
    <property type="entry name" value="AAA"/>
    <property type="match status" value="1"/>
</dbReference>
<feature type="transmembrane region" description="Helical" evidence="8">
    <location>
        <begin position="429"/>
        <end position="453"/>
    </location>
</feature>
<dbReference type="GO" id="GO:0005634">
    <property type="term" value="C:nucleus"/>
    <property type="evidence" value="ECO:0007669"/>
    <property type="project" value="TreeGrafter"/>
</dbReference>
<feature type="transmembrane region" description="Helical" evidence="8">
    <location>
        <begin position="246"/>
        <end position="267"/>
    </location>
</feature>
<evidence type="ECO:0000256" key="6">
    <source>
        <dbReference type="ARBA" id="ARBA00022989"/>
    </source>
</evidence>
<keyword evidence="5 8" id="KW-0812">Transmembrane</keyword>
<evidence type="ECO:0000256" key="1">
    <source>
        <dbReference type="ARBA" id="ARBA00004141"/>
    </source>
</evidence>
<dbReference type="GO" id="GO:0016887">
    <property type="term" value="F:ATP hydrolysis activity"/>
    <property type="evidence" value="ECO:0007669"/>
    <property type="project" value="InterPro"/>
</dbReference>
<dbReference type="PANTHER" id="PTHR11669">
    <property type="entry name" value="REPLICATION FACTOR C / DNA POLYMERASE III GAMMA-TAU SUBUNIT"/>
    <property type="match status" value="1"/>
</dbReference>
<comment type="similarity">
    <text evidence="3">Belongs to the SLC29A/ENT transporter (TC 2.A.57) family.</text>
</comment>
<evidence type="ECO:0000313" key="11">
    <source>
        <dbReference type="Proteomes" id="UP001058974"/>
    </source>
</evidence>
<evidence type="ECO:0000256" key="3">
    <source>
        <dbReference type="ARBA" id="ARBA00007965"/>
    </source>
</evidence>
<feature type="domain" description="AAA+ ATPase" evidence="9">
    <location>
        <begin position="46"/>
        <end position="172"/>
    </location>
</feature>
<dbReference type="SMART" id="SM00382">
    <property type="entry name" value="AAA"/>
    <property type="match status" value="1"/>
</dbReference>
<dbReference type="Gene3D" id="3.40.50.300">
    <property type="entry name" value="P-loop containing nucleotide triphosphate hydrolases"/>
    <property type="match status" value="1"/>
</dbReference>
<sequence>MASSSSSNNANYDVPWVEKYRPSKVVDIVGNEDAVSRLQVIARDGNMPNLILSGPPGTGKTTSILALAHELLGPNYREAVLELNASDDRGIDVVRNKIKMFAQKKVTLPLGRHKVVILDEADSMTSGAQQALRRTMEIYSNSTRFALACNTSSKIIEPIQSRCAIVRFSRLSDQEILGRLMVVVQAEKVCLLAKIYLASYNSLPTIKRHFRIAFLNVMLGPLCIAAIQVSFKHCKFTVLVYKTWCWHGLITGFGGLMQVCLAMAPILHMLQFCGTMFGCTDVAVWLQDCLVWLEFETGLWYADMMQSNCGYCIAGCSWSNGDGSNCKVRLPYYGIECFSIHSLMLFVIYGLTLSIFPGFLSEDTGKHSLGTWYALVLITMYNVWDLIGRYIPLIKILNLESRKLITTASISRFLFIPAFYFTAKYGTQGWMITLTSFLGLSNGYLTVCVLTSAPKGYKGPEQNALGNILVLFILGGIFVGVTLDWLWLIGKGW</sequence>
<dbReference type="InterPro" id="IPR003959">
    <property type="entry name" value="ATPase_AAA_core"/>
</dbReference>
<gene>
    <name evidence="10" type="ORF">KIW84_025187</name>
</gene>
<feature type="transmembrane region" description="Helical" evidence="8">
    <location>
        <begin position="372"/>
        <end position="392"/>
    </location>
</feature>
<dbReference type="GO" id="GO:0005524">
    <property type="term" value="F:ATP binding"/>
    <property type="evidence" value="ECO:0007669"/>
    <property type="project" value="InterPro"/>
</dbReference>
<dbReference type="Proteomes" id="UP001058974">
    <property type="component" value="Chromosome 2"/>
</dbReference>
<accession>A0A9D5BDE6</accession>
<dbReference type="Pfam" id="PF01733">
    <property type="entry name" value="Nucleoside_tran"/>
    <property type="match status" value="1"/>
</dbReference>
<feature type="transmembrane region" description="Helical" evidence="8">
    <location>
        <begin position="465"/>
        <end position="488"/>
    </location>
</feature>
<evidence type="ECO:0000256" key="8">
    <source>
        <dbReference type="SAM" id="Phobius"/>
    </source>
</evidence>